<keyword evidence="2" id="KW-1185">Reference proteome</keyword>
<accession>A0A1M6I5W4</accession>
<dbReference type="Proteomes" id="UP000183982">
    <property type="component" value="Unassembled WGS sequence"/>
</dbReference>
<protein>
    <submittedName>
        <fullName evidence="1">Uncharacterized protein</fullName>
    </submittedName>
</protein>
<proteinExistence type="predicted"/>
<dbReference type="InterPro" id="IPR011050">
    <property type="entry name" value="Pectin_lyase_fold/virulence"/>
</dbReference>
<dbReference type="STRING" id="1470563.SAMN05444000_1071"/>
<gene>
    <name evidence="1" type="ORF">SAMN05444000_1071</name>
</gene>
<dbReference type="SUPFAM" id="SSF51126">
    <property type="entry name" value="Pectin lyase-like"/>
    <property type="match status" value="1"/>
</dbReference>
<dbReference type="EMBL" id="FQZQ01000007">
    <property type="protein sequence ID" value="SHJ29846.1"/>
    <property type="molecule type" value="Genomic_DNA"/>
</dbReference>
<feature type="non-terminal residue" evidence="1">
    <location>
        <position position="1"/>
    </location>
</feature>
<evidence type="ECO:0000313" key="1">
    <source>
        <dbReference type="EMBL" id="SHJ29846.1"/>
    </source>
</evidence>
<evidence type="ECO:0000313" key="2">
    <source>
        <dbReference type="Proteomes" id="UP000183982"/>
    </source>
</evidence>
<sequence length="215" mass="23478">RQSLPASVACLPFLVLRFLTLTVDPFRWGGSPEPDFTSGYSFSALSITDNVFLSGNVAPWFAYLVIKPHGSGHFIGGMTVTGNKFRSIQSTSIDRVDSVDTSHASLDMSKGKNILFEGNTFHAVDTPCFNPLVVTHTQNTAAQTWTVDSDDRLPFGGQTRTIESVVMKGKVKNAGNVTQFTSPYVTTEQGANNDQVYLNWQTAVSGTVTVRMRMD</sequence>
<dbReference type="AlphaFoldDB" id="A0A1M6I5W4"/>
<name>A0A1M6I5W4_9RHOB</name>
<organism evidence="1 2">
    <name type="scientific">Shimia gijangensis</name>
    <dbReference type="NCBI Taxonomy" id="1470563"/>
    <lineage>
        <taxon>Bacteria</taxon>
        <taxon>Pseudomonadati</taxon>
        <taxon>Pseudomonadota</taxon>
        <taxon>Alphaproteobacteria</taxon>
        <taxon>Rhodobacterales</taxon>
        <taxon>Roseobacteraceae</taxon>
    </lineage>
</organism>
<reference evidence="2" key="1">
    <citation type="submission" date="2016-11" db="EMBL/GenBank/DDBJ databases">
        <authorList>
            <person name="Varghese N."/>
            <person name="Submissions S."/>
        </authorList>
    </citation>
    <scope>NUCLEOTIDE SEQUENCE [LARGE SCALE GENOMIC DNA]</scope>
    <source>
        <strain evidence="2">DSM 100564</strain>
    </source>
</reference>